<sequence>SLDHKPSPDIRRRARAKLDRILAEHQPEPLDDAARSELRAILDAAAQELSTSGCTERN</sequence>
<dbReference type="Gene3D" id="3.20.20.480">
    <property type="entry name" value="Trimethylamine methyltransferase-like"/>
    <property type="match status" value="1"/>
</dbReference>
<dbReference type="AlphaFoldDB" id="X0VUZ7"/>
<proteinExistence type="predicted"/>
<name>X0VUZ7_9ZZZZ</name>
<reference evidence="1" key="1">
    <citation type="journal article" date="2014" name="Front. Microbiol.">
        <title>High frequency of phylogenetically diverse reductive dehalogenase-homologous genes in deep subseafloor sedimentary metagenomes.</title>
        <authorList>
            <person name="Kawai M."/>
            <person name="Futagami T."/>
            <person name="Toyoda A."/>
            <person name="Takaki Y."/>
            <person name="Nishi S."/>
            <person name="Hori S."/>
            <person name="Arai W."/>
            <person name="Tsubouchi T."/>
            <person name="Morono Y."/>
            <person name="Uchiyama I."/>
            <person name="Ito T."/>
            <person name="Fujiyama A."/>
            <person name="Inagaki F."/>
            <person name="Takami H."/>
        </authorList>
    </citation>
    <scope>NUCLEOTIDE SEQUENCE</scope>
    <source>
        <strain evidence="1">Expedition CK06-06</strain>
    </source>
</reference>
<protein>
    <submittedName>
        <fullName evidence="1">Uncharacterized protein</fullName>
    </submittedName>
</protein>
<dbReference type="InterPro" id="IPR038601">
    <property type="entry name" value="MttB-like_sf"/>
</dbReference>
<accession>X0VUZ7</accession>
<evidence type="ECO:0000313" key="1">
    <source>
        <dbReference type="EMBL" id="GAG22229.1"/>
    </source>
</evidence>
<feature type="non-terminal residue" evidence="1">
    <location>
        <position position="1"/>
    </location>
</feature>
<comment type="caution">
    <text evidence="1">The sequence shown here is derived from an EMBL/GenBank/DDBJ whole genome shotgun (WGS) entry which is preliminary data.</text>
</comment>
<dbReference type="EMBL" id="BARS01030473">
    <property type="protein sequence ID" value="GAG22229.1"/>
    <property type="molecule type" value="Genomic_DNA"/>
</dbReference>
<gene>
    <name evidence="1" type="ORF">S01H1_47530</name>
</gene>
<organism evidence="1">
    <name type="scientific">marine sediment metagenome</name>
    <dbReference type="NCBI Taxonomy" id="412755"/>
    <lineage>
        <taxon>unclassified sequences</taxon>
        <taxon>metagenomes</taxon>
        <taxon>ecological metagenomes</taxon>
    </lineage>
</organism>